<name>A0A848KTQ7_9ACTN</name>
<dbReference type="EMBL" id="JABBNB010000011">
    <property type="protein sequence ID" value="NMO02086.1"/>
    <property type="molecule type" value="Genomic_DNA"/>
</dbReference>
<organism evidence="2 3">
    <name type="scientific">Gordonia asplenii</name>
    <dbReference type="NCBI Taxonomy" id="2725283"/>
    <lineage>
        <taxon>Bacteria</taxon>
        <taxon>Bacillati</taxon>
        <taxon>Actinomycetota</taxon>
        <taxon>Actinomycetes</taxon>
        <taxon>Mycobacteriales</taxon>
        <taxon>Gordoniaceae</taxon>
        <taxon>Gordonia</taxon>
    </lineage>
</organism>
<evidence type="ECO:0000313" key="3">
    <source>
        <dbReference type="Proteomes" id="UP000550729"/>
    </source>
</evidence>
<accession>A0A848KTQ7</accession>
<proteinExistence type="predicted"/>
<protein>
    <submittedName>
        <fullName evidence="2">DUF1298 domain-containing protein</fullName>
    </submittedName>
</protein>
<gene>
    <name evidence="2" type="ORF">HH308_12775</name>
</gene>
<evidence type="ECO:0000259" key="1">
    <source>
        <dbReference type="Pfam" id="PF06974"/>
    </source>
</evidence>
<keyword evidence="3" id="KW-1185">Reference proteome</keyword>
<feature type="domain" description="O-acyltransferase WSD1 C-terminal" evidence="1">
    <location>
        <begin position="285"/>
        <end position="425"/>
    </location>
</feature>
<comment type="caution">
    <text evidence="2">The sequence shown here is derived from an EMBL/GenBank/DDBJ whole genome shotgun (WGS) entry which is preliminary data.</text>
</comment>
<sequence>MSRLHPDDARAFWLAPKTRSDQFLLYAFSPVGSDVDAVVDHLLDRAARIGDLNLVVRETFAALDYPYWKRVRARRDQIVVRGGISDWRACLDDVAGLIADQVDARVQAWRIHLYPHILGAPDDRGPCSVAVLQISHALADGRRSAAIARELFGIDDLPAASNIRGRREESMTAAATGLLRVPGQLGGIVVRGRRAYRLTALDGPGPAPAAPGPLNTAPGVDRLLRVVVVDAAALRIGGHSVTAGAIVVIGRALVGAGIVGADDPLVVELTISRDPNPGTRNNFFTAAVDTHPGIADPALRAAAVAASIDDARRRDGSPGAVASRHAAASTPAVLMRWGTSFFDATARTGTVTGHTVVSSVNRGGADLVLGGGRVRFTTGFPALSSMQGMTHGVHGIGSSVAISVTTSRSVVSDVDAYVAHLRRELS</sequence>
<dbReference type="Proteomes" id="UP000550729">
    <property type="component" value="Unassembled WGS sequence"/>
</dbReference>
<evidence type="ECO:0000313" key="2">
    <source>
        <dbReference type="EMBL" id="NMO02086.1"/>
    </source>
</evidence>
<dbReference type="RefSeq" id="WP_170194582.1">
    <property type="nucleotide sequence ID" value="NZ_JABBNB010000011.1"/>
</dbReference>
<dbReference type="Pfam" id="PF06974">
    <property type="entry name" value="WS_DGAT_C"/>
    <property type="match status" value="1"/>
</dbReference>
<dbReference type="InterPro" id="IPR009721">
    <property type="entry name" value="O-acyltransferase_WSD1_C"/>
</dbReference>
<reference evidence="2 3" key="1">
    <citation type="submission" date="2020-04" db="EMBL/GenBank/DDBJ databases">
        <title>Gordonia sp. nov. TBRC 11910.</title>
        <authorList>
            <person name="Suriyachadkun C."/>
        </authorList>
    </citation>
    <scope>NUCLEOTIDE SEQUENCE [LARGE SCALE GENOMIC DNA]</scope>
    <source>
        <strain evidence="2 3">TBRC 11910</strain>
    </source>
</reference>
<dbReference type="AlphaFoldDB" id="A0A848KTQ7"/>